<feature type="compositionally biased region" description="Polar residues" evidence="10">
    <location>
        <begin position="763"/>
        <end position="773"/>
    </location>
</feature>
<feature type="compositionally biased region" description="Low complexity" evidence="10">
    <location>
        <begin position="844"/>
        <end position="859"/>
    </location>
</feature>
<dbReference type="GO" id="GO:0003677">
    <property type="term" value="F:DNA binding"/>
    <property type="evidence" value="ECO:0007669"/>
    <property type="project" value="UniProtKB-KW"/>
</dbReference>
<evidence type="ECO:0000256" key="7">
    <source>
        <dbReference type="ARBA" id="ARBA00023155"/>
    </source>
</evidence>
<proteinExistence type="predicted"/>
<evidence type="ECO:0000313" key="13">
    <source>
        <dbReference type="Proteomes" id="UP001591681"/>
    </source>
</evidence>
<evidence type="ECO:0000256" key="2">
    <source>
        <dbReference type="ARBA" id="ARBA00022737"/>
    </source>
</evidence>
<organism evidence="12 13">
    <name type="scientific">Coilia grayii</name>
    <name type="common">Gray's grenadier anchovy</name>
    <dbReference type="NCBI Taxonomy" id="363190"/>
    <lineage>
        <taxon>Eukaryota</taxon>
        <taxon>Metazoa</taxon>
        <taxon>Chordata</taxon>
        <taxon>Craniata</taxon>
        <taxon>Vertebrata</taxon>
        <taxon>Euteleostomi</taxon>
        <taxon>Actinopterygii</taxon>
        <taxon>Neopterygii</taxon>
        <taxon>Teleostei</taxon>
        <taxon>Clupei</taxon>
        <taxon>Clupeiformes</taxon>
        <taxon>Clupeoidei</taxon>
        <taxon>Engraulidae</taxon>
        <taxon>Coilinae</taxon>
        <taxon>Coilia</taxon>
    </lineage>
</organism>
<keyword evidence="7" id="KW-0371">Homeobox</keyword>
<feature type="compositionally biased region" description="Basic and acidic residues" evidence="10">
    <location>
        <begin position="824"/>
        <end position="842"/>
    </location>
</feature>
<keyword evidence="3" id="KW-0863">Zinc-finger</keyword>
<dbReference type="Proteomes" id="UP001591681">
    <property type="component" value="Unassembled WGS sequence"/>
</dbReference>
<keyword evidence="8" id="KW-0804">Transcription</keyword>
<evidence type="ECO:0000256" key="1">
    <source>
        <dbReference type="ARBA" id="ARBA00022723"/>
    </source>
</evidence>
<keyword evidence="13" id="KW-1185">Reference proteome</keyword>
<feature type="compositionally biased region" description="Low complexity" evidence="10">
    <location>
        <begin position="774"/>
        <end position="786"/>
    </location>
</feature>
<dbReference type="InterPro" id="IPR013087">
    <property type="entry name" value="Znf_C2H2_type"/>
</dbReference>
<feature type="region of interest" description="Disordered" evidence="10">
    <location>
        <begin position="763"/>
        <end position="806"/>
    </location>
</feature>
<keyword evidence="2" id="KW-0677">Repeat</keyword>
<feature type="compositionally biased region" description="Acidic residues" evidence="10">
    <location>
        <begin position="963"/>
        <end position="977"/>
    </location>
</feature>
<keyword evidence="1" id="KW-0479">Metal-binding</keyword>
<protein>
    <recommendedName>
        <fullName evidence="11">C2H2-type domain-containing protein</fullName>
    </recommendedName>
</protein>
<evidence type="ECO:0000313" key="12">
    <source>
        <dbReference type="EMBL" id="KAL2079902.1"/>
    </source>
</evidence>
<evidence type="ECO:0000256" key="10">
    <source>
        <dbReference type="SAM" id="MobiDB-lite"/>
    </source>
</evidence>
<feature type="region of interest" description="Disordered" evidence="10">
    <location>
        <begin position="823"/>
        <end position="859"/>
    </location>
</feature>
<dbReference type="InterPro" id="IPR045762">
    <property type="entry name" value="ADNP_Znf"/>
</dbReference>
<keyword evidence="5" id="KW-0805">Transcription regulation</keyword>
<dbReference type="Pfam" id="PF19627">
    <property type="entry name" value="ADNP_N"/>
    <property type="match status" value="1"/>
</dbReference>
<accession>A0ABD1IYH9</accession>
<keyword evidence="4" id="KW-0862">Zinc</keyword>
<comment type="caution">
    <text evidence="12">The sequence shown here is derived from an EMBL/GenBank/DDBJ whole genome shotgun (WGS) entry which is preliminary data.</text>
</comment>
<sequence>MYQNPVIGLDKIRRSRKNVKTILSEFGLQLCQEFSERELQDCEPEEDAIDDTEWSDLTVGFNGRRKKKWKYRTQTLCCSLCKYSARSWATFHGHIRSNHPEERNLAFLSACSACSFIGHPRLVKKHFAFFHSELPRPQPTDAGLSPLSNTAAVDKYVCRKCPFEDTLLYCMKKHVLFRHCINLWQIHAGQRSEGQMKALGTQTKFYCKTCGASAETTEHLVYHLLTSDKHKEIESHVEALIWQKIKTKKPYDMTQKTLIKVAPKPVPTNLAQVSTIQTSIPVVATPSAQLPGGPQSGVIIQALANSSSALMGAQEASAQVLPAQAAALVQLASAEAKGLLRADGSVTLANTQMGVPQALPRAHLHPSVMRPLAVGAPGQPAVPQLIAQQRPAITLPGQGAPAALGAKPLVHKPSSIAQPPAQTTPRATVLTSQSLLSHLIPTGNKVNGMPTYTLAPLQVNVSVQANKGPVVSKVPLPVSQSNSPSASQPLMQFSGAAQETGKTKKWTSCQYCKELFPSAVFHVHMENHKLKSKTGLAAKAPFLKKMPDKTVKCLTCKVLLSEKGLFEHMQHGLVCLYCPGMFHSIKTLTWHIKTDHGHLQKENGDFMRRQYRLYSDESGNLLFPYFDINTTAPKDILGEHEVNLALVTNSLDLIFVKMSASSDKQVCNASMSSKLNLKHCPFCGEELMSAEDQRLHLRERHFITPTIHAILKTPAYKCVYCGGVYTGKTTMLAIIVHLQRCKSAPKTPVDAERFMNSSATLRRSAAAQSNGVAQPTPQKTTQPLTPSNKKVAAAPASGQDPASEVEVQRKMRLEMAVKEAMMANKREREARAARRKLEREKQTAASPPAAADVPSDPSVPLALNPTGMWKRSFEDRREFLTKYFHAKPYLTKKETTALANALLLNNLDVACHFGTKRNKCLRAIQRSKVTVILGFNMAEMQRVKHNLYVPEIQPEQTERSDSESESGSESDQDDDGGGEGGAKQMTTQETDSEGEGKESGEGEEPK</sequence>
<name>A0ABD1IYH9_9TELE</name>
<dbReference type="GO" id="GO:0008270">
    <property type="term" value="F:zinc ion binding"/>
    <property type="evidence" value="ECO:0007669"/>
    <property type="project" value="UniProtKB-KW"/>
</dbReference>
<keyword evidence="9" id="KW-0539">Nucleus</keyword>
<dbReference type="SMART" id="SM00355">
    <property type="entry name" value="ZnF_C2H2"/>
    <property type="match status" value="6"/>
</dbReference>
<evidence type="ECO:0000256" key="6">
    <source>
        <dbReference type="ARBA" id="ARBA00023125"/>
    </source>
</evidence>
<feature type="compositionally biased region" description="Basic and acidic residues" evidence="10">
    <location>
        <begin position="994"/>
        <end position="1006"/>
    </location>
</feature>
<dbReference type="PANTHER" id="PTHR15740">
    <property type="entry name" value="NEUROPROTECTIVE PEPTIDE-CONTAINING PROTEIN"/>
    <property type="match status" value="1"/>
</dbReference>
<evidence type="ECO:0000259" key="11">
    <source>
        <dbReference type="PROSITE" id="PS00028"/>
    </source>
</evidence>
<evidence type="ECO:0000256" key="4">
    <source>
        <dbReference type="ARBA" id="ARBA00022833"/>
    </source>
</evidence>
<feature type="domain" description="C2H2-type" evidence="11">
    <location>
        <begin position="680"/>
        <end position="701"/>
    </location>
</feature>
<dbReference type="PROSITE" id="PS00028">
    <property type="entry name" value="ZINC_FINGER_C2H2_1"/>
    <property type="match status" value="1"/>
</dbReference>
<dbReference type="EMBL" id="JBHFQA010000021">
    <property type="protein sequence ID" value="KAL2079902.1"/>
    <property type="molecule type" value="Genomic_DNA"/>
</dbReference>
<gene>
    <name evidence="12" type="ORF">ACEWY4_023695</name>
</gene>
<evidence type="ECO:0000256" key="8">
    <source>
        <dbReference type="ARBA" id="ARBA00023163"/>
    </source>
</evidence>
<dbReference type="PANTHER" id="PTHR15740:SF2">
    <property type="entry name" value="ACTIVITY-DEPENDENT NEUROPROTECTOR HOMEOBOX PROTEIN 2"/>
    <property type="match status" value="1"/>
</dbReference>
<evidence type="ECO:0000256" key="3">
    <source>
        <dbReference type="ARBA" id="ARBA00022771"/>
    </source>
</evidence>
<dbReference type="AlphaFoldDB" id="A0ABD1IYH9"/>
<reference evidence="12 13" key="1">
    <citation type="submission" date="2024-09" db="EMBL/GenBank/DDBJ databases">
        <title>A chromosome-level genome assembly of Gray's grenadier anchovy, Coilia grayii.</title>
        <authorList>
            <person name="Fu Z."/>
        </authorList>
    </citation>
    <scope>NUCLEOTIDE SEQUENCE [LARGE SCALE GENOMIC DNA]</scope>
    <source>
        <strain evidence="12">G4</strain>
        <tissue evidence="12">Muscle</tissue>
    </source>
</reference>
<feature type="region of interest" description="Disordered" evidence="10">
    <location>
        <begin position="947"/>
        <end position="1006"/>
    </location>
</feature>
<dbReference type="InterPro" id="IPR038861">
    <property type="entry name" value="ADNP/ADNP2"/>
</dbReference>
<evidence type="ECO:0000256" key="9">
    <source>
        <dbReference type="ARBA" id="ARBA00023242"/>
    </source>
</evidence>
<keyword evidence="6" id="KW-0238">DNA-binding</keyword>
<evidence type="ECO:0000256" key="5">
    <source>
        <dbReference type="ARBA" id="ARBA00023015"/>
    </source>
</evidence>